<keyword evidence="2" id="KW-0934">Plastid</keyword>
<feature type="domain" description="POTRA" evidence="9">
    <location>
        <begin position="276"/>
        <end position="358"/>
    </location>
</feature>
<dbReference type="Gramene" id="ONK79059">
    <property type="protein sequence ID" value="ONK79059"/>
    <property type="gene ID" value="A4U43_C01F2480"/>
</dbReference>
<evidence type="ECO:0000256" key="3">
    <source>
        <dbReference type="ARBA" id="ARBA00022805"/>
    </source>
</evidence>
<dbReference type="AlphaFoldDB" id="A0A5P1FPZ2"/>
<keyword evidence="11" id="KW-1185">Reference proteome</keyword>
<keyword evidence="1" id="KW-0150">Chloroplast</keyword>
<evidence type="ECO:0000256" key="7">
    <source>
        <dbReference type="ARBA" id="ARBA00073384"/>
    </source>
</evidence>
<dbReference type="Pfam" id="PF01103">
    <property type="entry name" value="Omp85"/>
    <property type="match status" value="1"/>
</dbReference>
<comment type="subcellular location">
    <subcellularLocation>
        <location evidence="5">Plastid</location>
        <location evidence="5">Chloroplast outer membrane</location>
    </subcellularLocation>
</comment>
<evidence type="ECO:0000256" key="2">
    <source>
        <dbReference type="ARBA" id="ARBA00022640"/>
    </source>
</evidence>
<dbReference type="GO" id="GO:0009707">
    <property type="term" value="C:chloroplast outer membrane"/>
    <property type="evidence" value="ECO:0007669"/>
    <property type="project" value="UniProtKB-SubCell"/>
</dbReference>
<name>A0A5P1FPZ2_ASPOF</name>
<dbReference type="InterPro" id="IPR000184">
    <property type="entry name" value="Bac_surfAg_D15"/>
</dbReference>
<proteinExistence type="inferred from homology"/>
<gene>
    <name evidence="10" type="ORF">A4U43_C01F2480</name>
</gene>
<evidence type="ECO:0000256" key="4">
    <source>
        <dbReference type="ARBA" id="ARBA00023136"/>
    </source>
</evidence>
<evidence type="ECO:0000313" key="11">
    <source>
        <dbReference type="Proteomes" id="UP000243459"/>
    </source>
</evidence>
<keyword evidence="3" id="KW-1002">Plastid outer membrane</keyword>
<dbReference type="PROSITE" id="PS51779">
    <property type="entry name" value="POTRA"/>
    <property type="match status" value="1"/>
</dbReference>
<dbReference type="PANTHER" id="PTHR12815">
    <property type="entry name" value="SORTING AND ASSEMBLY MACHINERY SAMM50 PROTEIN FAMILY MEMBER"/>
    <property type="match status" value="1"/>
</dbReference>
<dbReference type="OMA" id="PPYEAFC"/>
<dbReference type="FunFam" id="3.10.20.310:FF:000014">
    <property type="entry name" value="Outer envelope protein 80, chloroplastic"/>
    <property type="match status" value="1"/>
</dbReference>
<organism evidence="10 11">
    <name type="scientific">Asparagus officinalis</name>
    <name type="common">Garden asparagus</name>
    <dbReference type="NCBI Taxonomy" id="4686"/>
    <lineage>
        <taxon>Eukaryota</taxon>
        <taxon>Viridiplantae</taxon>
        <taxon>Streptophyta</taxon>
        <taxon>Embryophyta</taxon>
        <taxon>Tracheophyta</taxon>
        <taxon>Spermatophyta</taxon>
        <taxon>Magnoliopsida</taxon>
        <taxon>Liliopsida</taxon>
        <taxon>Asparagales</taxon>
        <taxon>Asparagaceae</taxon>
        <taxon>Asparagoideae</taxon>
        <taxon>Asparagus</taxon>
    </lineage>
</organism>
<evidence type="ECO:0000256" key="6">
    <source>
        <dbReference type="ARBA" id="ARBA00061064"/>
    </source>
</evidence>
<dbReference type="FunFam" id="3.10.20.310:FF:000012">
    <property type="entry name" value="Outer envelope protein 80, chloroplastic"/>
    <property type="match status" value="1"/>
</dbReference>
<dbReference type="OrthoDB" id="2013615at2759"/>
<reference evidence="11" key="1">
    <citation type="journal article" date="2017" name="Nat. Commun.">
        <title>The asparagus genome sheds light on the origin and evolution of a young Y chromosome.</title>
        <authorList>
            <person name="Harkess A."/>
            <person name="Zhou J."/>
            <person name="Xu C."/>
            <person name="Bowers J.E."/>
            <person name="Van der Hulst R."/>
            <person name="Ayyampalayam S."/>
            <person name="Mercati F."/>
            <person name="Riccardi P."/>
            <person name="McKain M.R."/>
            <person name="Kakrana A."/>
            <person name="Tang H."/>
            <person name="Ray J."/>
            <person name="Groenendijk J."/>
            <person name="Arikit S."/>
            <person name="Mathioni S.M."/>
            <person name="Nakano M."/>
            <person name="Shan H."/>
            <person name="Telgmann-Rauber A."/>
            <person name="Kanno A."/>
            <person name="Yue Z."/>
            <person name="Chen H."/>
            <person name="Li W."/>
            <person name="Chen Y."/>
            <person name="Xu X."/>
            <person name="Zhang Y."/>
            <person name="Luo S."/>
            <person name="Chen H."/>
            <person name="Gao J."/>
            <person name="Mao Z."/>
            <person name="Pires J.C."/>
            <person name="Luo M."/>
            <person name="Kudrna D."/>
            <person name="Wing R.A."/>
            <person name="Meyers B.C."/>
            <person name="Yi K."/>
            <person name="Kong H."/>
            <person name="Lavrijsen P."/>
            <person name="Sunseri F."/>
            <person name="Falavigna A."/>
            <person name="Ye Y."/>
            <person name="Leebens-Mack J.H."/>
            <person name="Chen G."/>
        </authorList>
    </citation>
    <scope>NUCLEOTIDE SEQUENCE [LARGE SCALE GENOMIC DNA]</scope>
    <source>
        <strain evidence="11">cv. DH0086</strain>
    </source>
</reference>
<accession>A0A5P1FPZ2</accession>
<evidence type="ECO:0000256" key="8">
    <source>
        <dbReference type="ARBA" id="ARBA00077144"/>
    </source>
</evidence>
<evidence type="ECO:0000256" key="1">
    <source>
        <dbReference type="ARBA" id="ARBA00022528"/>
    </source>
</evidence>
<comment type="similarity">
    <text evidence="6">Belongs to the OEP80 (TC 1.B.33.2) family.</text>
</comment>
<dbReference type="PANTHER" id="PTHR12815:SF32">
    <property type="entry name" value="OUTER ENVELOPE PROTEIN 80, CHLOROPLASTIC"/>
    <property type="match status" value="1"/>
</dbReference>
<dbReference type="Gene3D" id="3.10.20.310">
    <property type="entry name" value="membrane protein fhac"/>
    <property type="match status" value="3"/>
</dbReference>
<dbReference type="Proteomes" id="UP000243459">
    <property type="component" value="Chromosome 1"/>
</dbReference>
<dbReference type="Gene3D" id="2.40.160.50">
    <property type="entry name" value="membrane protein fhac: a member of the omp85/tpsb transporter family"/>
    <property type="match status" value="1"/>
</dbReference>
<protein>
    <recommendedName>
        <fullName evidence="7">Outer envelope protein 80, chloroplastic</fullName>
    </recommendedName>
    <alternativeName>
        <fullName evidence="8">Chloroplastic outer envelope protein of 80 kDa</fullName>
    </alternativeName>
</protein>
<sequence>MSQNPNPFPSFLPFAHQNLSFHLQRAQDSVKNLARGLQIDTSKTSENPNKTLEIEFTSSSIEIPKPQFPNPFPSSLPFAHQNLSSHLQRAKDSIINLFKRGPSSILCSSSLAIARKREDDEERVLISEVLIRNKDGEVMERKDLEDVAASTIKACRPNSALTVKEVQEDVHRIVQSGLFSSCMPVAVDTRDGIRLVFQVEPNQEFQGLICEGASVLPANFLENAFGDRYGKIVNIRHLDEVIKSINGWYADRGLFGLVSDIEILSGGILRLQVAEAEVNNITLRFLDRKTGEPTVGKTKPETILRQLTTKKGQVYSLLQGKRDVETILTMGIMEDVSIIPQPAGDTGKVDLVMNLVERPSGGFSAGGGISSGIANGPLSGLIGSFTYSHRNVFGRNQKLNLSVERGQVDSLFRINYIDPWIQGDNKRTSRSIMIQNSKTPGTLVHGNQGGGVTIRRVSGGIEFSRPFRPKWNGTAGLIFQRAGAHDDGGAPIIRDFYNSPLTASGNTHDDMLIAKLESIYTGSGDHGASMLAFNVEQGLPVLPEWLCFNRATARARQGVEVGPARLLFSLSGGHVAGRFPPHEAFAIGGTNSVRGYEEGAVGSGRSYAVGSGELSFPLYGPVEGVLFADYGSDLGSGATVPGDPAGARGKPGSGYGYGLGIRIDSPLGPLRLEYALNDRHARRFHFGVGHRN</sequence>
<evidence type="ECO:0000313" key="10">
    <source>
        <dbReference type="EMBL" id="ONK79059.1"/>
    </source>
</evidence>
<dbReference type="FunFam" id="2.40.160.50:FF:000006">
    <property type="entry name" value="Outer envelope protein 80, chloroplastic"/>
    <property type="match status" value="1"/>
</dbReference>
<dbReference type="GO" id="GO:0009793">
    <property type="term" value="P:embryo development ending in seed dormancy"/>
    <property type="evidence" value="ECO:0007669"/>
    <property type="project" value="TreeGrafter"/>
</dbReference>
<dbReference type="EMBL" id="CM007381">
    <property type="protein sequence ID" value="ONK79059.1"/>
    <property type="molecule type" value="Genomic_DNA"/>
</dbReference>
<keyword evidence="4" id="KW-0472">Membrane</keyword>
<evidence type="ECO:0000256" key="5">
    <source>
        <dbReference type="ARBA" id="ARBA00024013"/>
    </source>
</evidence>
<evidence type="ECO:0000259" key="9">
    <source>
        <dbReference type="PROSITE" id="PS51779"/>
    </source>
</evidence>
<dbReference type="FunFam" id="3.10.20.310:FF:000013">
    <property type="entry name" value="Outer envelope protein 80 chloroplastic"/>
    <property type="match status" value="1"/>
</dbReference>
<dbReference type="InterPro" id="IPR039910">
    <property type="entry name" value="D15-like"/>
</dbReference>
<dbReference type="GO" id="GO:0009658">
    <property type="term" value="P:chloroplast organization"/>
    <property type="evidence" value="ECO:0007669"/>
    <property type="project" value="EnsemblPlants"/>
</dbReference>
<dbReference type="InterPro" id="IPR034746">
    <property type="entry name" value="POTRA"/>
</dbReference>